<evidence type="ECO:0000256" key="1">
    <source>
        <dbReference type="SAM" id="MobiDB-lite"/>
    </source>
</evidence>
<feature type="region of interest" description="Disordered" evidence="1">
    <location>
        <begin position="1"/>
        <end position="30"/>
    </location>
</feature>
<proteinExistence type="predicted"/>
<name>A0A6J5RDT4_9CAUD</name>
<protein>
    <submittedName>
        <fullName evidence="2">Uncharacterized protein</fullName>
    </submittedName>
</protein>
<evidence type="ECO:0000313" key="2">
    <source>
        <dbReference type="EMBL" id="CAB4191838.1"/>
    </source>
</evidence>
<organism evidence="2">
    <name type="scientific">uncultured Caudovirales phage</name>
    <dbReference type="NCBI Taxonomy" id="2100421"/>
    <lineage>
        <taxon>Viruses</taxon>
        <taxon>Duplodnaviria</taxon>
        <taxon>Heunggongvirae</taxon>
        <taxon>Uroviricota</taxon>
        <taxon>Caudoviricetes</taxon>
        <taxon>Peduoviridae</taxon>
        <taxon>Maltschvirus</taxon>
        <taxon>Maltschvirus maltsch</taxon>
    </lineage>
</organism>
<reference evidence="2" key="1">
    <citation type="submission" date="2020-05" db="EMBL/GenBank/DDBJ databases">
        <authorList>
            <person name="Chiriac C."/>
            <person name="Salcher M."/>
            <person name="Ghai R."/>
            <person name="Kavagutti S V."/>
        </authorList>
    </citation>
    <scope>NUCLEOTIDE SEQUENCE</scope>
</reference>
<gene>
    <name evidence="2" type="ORF">UFOVP1229_165</name>
</gene>
<accession>A0A6J5RDT4</accession>
<sequence>MSETDENEPLGSPESGDQGPLPGFLTNPAQETRDLKLIERAIRNRWPINDDHRAAIVNRLLRIVDKDDVTVMTKMGPAVLEEPADKNSVAAARVLVAMEGQCQADEHIILKTPEPAGSTTINIGAIGSISMGQEPLTPTDAKLQAEDILQRVLSRTKQPEPVRVIDNKSDDLSSL</sequence>
<dbReference type="EMBL" id="LR797178">
    <property type="protein sequence ID" value="CAB4191838.1"/>
    <property type="molecule type" value="Genomic_DNA"/>
</dbReference>